<dbReference type="EMBL" id="JAPWDV010000003">
    <property type="protein sequence ID" value="KAJ6216300.1"/>
    <property type="molecule type" value="Genomic_DNA"/>
</dbReference>
<feature type="region of interest" description="Disordered" evidence="1">
    <location>
        <begin position="19"/>
        <end position="51"/>
    </location>
</feature>
<dbReference type="AlphaFoldDB" id="A0A9Q0LZ71"/>
<protein>
    <submittedName>
        <fullName evidence="2">Uncharacterized protein</fullName>
    </submittedName>
</protein>
<evidence type="ECO:0000313" key="3">
    <source>
        <dbReference type="Proteomes" id="UP001142055"/>
    </source>
</evidence>
<keyword evidence="3" id="KW-1185">Reference proteome</keyword>
<name>A0A9Q0LZ71_BLOTA</name>
<sequence>MISTTYNSDASTSAVAPFSTTYQSGSQSDSMVAPISTTYRSGSQSTCPSNSGAQSAMAIKFGNVIPEDRPTFIG</sequence>
<organism evidence="2 3">
    <name type="scientific">Blomia tropicalis</name>
    <name type="common">Mite</name>
    <dbReference type="NCBI Taxonomy" id="40697"/>
    <lineage>
        <taxon>Eukaryota</taxon>
        <taxon>Metazoa</taxon>
        <taxon>Ecdysozoa</taxon>
        <taxon>Arthropoda</taxon>
        <taxon>Chelicerata</taxon>
        <taxon>Arachnida</taxon>
        <taxon>Acari</taxon>
        <taxon>Acariformes</taxon>
        <taxon>Sarcoptiformes</taxon>
        <taxon>Astigmata</taxon>
        <taxon>Glycyphagoidea</taxon>
        <taxon>Echimyopodidae</taxon>
        <taxon>Blomia</taxon>
    </lineage>
</organism>
<reference evidence="2" key="1">
    <citation type="submission" date="2022-12" db="EMBL/GenBank/DDBJ databases">
        <title>Genome assemblies of Blomia tropicalis.</title>
        <authorList>
            <person name="Cui Y."/>
        </authorList>
    </citation>
    <scope>NUCLEOTIDE SEQUENCE</scope>
    <source>
        <tissue evidence="2">Adult mites</tissue>
    </source>
</reference>
<evidence type="ECO:0000313" key="2">
    <source>
        <dbReference type="EMBL" id="KAJ6216300.1"/>
    </source>
</evidence>
<dbReference type="Proteomes" id="UP001142055">
    <property type="component" value="Chromosome 3"/>
</dbReference>
<evidence type="ECO:0000256" key="1">
    <source>
        <dbReference type="SAM" id="MobiDB-lite"/>
    </source>
</evidence>
<accession>A0A9Q0LZ71</accession>
<proteinExistence type="predicted"/>
<comment type="caution">
    <text evidence="2">The sequence shown here is derived from an EMBL/GenBank/DDBJ whole genome shotgun (WGS) entry which is preliminary data.</text>
</comment>
<gene>
    <name evidence="2" type="ORF">RDWZM_007457</name>
</gene>